<protein>
    <submittedName>
        <fullName evidence="1">Uncharacterized protein</fullName>
    </submittedName>
</protein>
<evidence type="ECO:0000313" key="1">
    <source>
        <dbReference type="EMBL" id="ENZ77485.1"/>
    </source>
</evidence>
<proteinExistence type="predicted"/>
<organism evidence="1 2">
    <name type="scientific">Ralstonia pickettii OR214</name>
    <dbReference type="NCBI Taxonomy" id="1264675"/>
    <lineage>
        <taxon>Bacteria</taxon>
        <taxon>Pseudomonadati</taxon>
        <taxon>Pseudomonadota</taxon>
        <taxon>Betaproteobacteria</taxon>
        <taxon>Burkholderiales</taxon>
        <taxon>Burkholderiaceae</taxon>
        <taxon>Ralstonia</taxon>
    </lineage>
</organism>
<name>R0CLT4_RALPI</name>
<comment type="caution">
    <text evidence="1">The sequence shown here is derived from an EMBL/GenBank/DDBJ whole genome shotgun (WGS) entry which is preliminary data.</text>
</comment>
<dbReference type="Proteomes" id="UP000013280">
    <property type="component" value="Unassembled WGS sequence"/>
</dbReference>
<accession>R0CLT4</accession>
<reference evidence="1 2" key="1">
    <citation type="journal article" date="2013" name="Genome Announc.">
        <title>Draft Genome Sequence for Ralstonia sp. Strain OR214, a Bacterium with Potential for Bioremediation.</title>
        <authorList>
            <person name="Utturkar S.M."/>
            <person name="Bollmann A."/>
            <person name="Brzoska R.M."/>
            <person name="Klingeman D.M."/>
            <person name="Epstein S.E."/>
            <person name="Palumbo A.V."/>
            <person name="Brown S.D."/>
        </authorList>
    </citation>
    <scope>NUCLEOTIDE SEQUENCE [LARGE SCALE GENOMIC DNA]</scope>
    <source>
        <strain evidence="1 2">OR214</strain>
    </source>
</reference>
<dbReference type="AlphaFoldDB" id="R0CLT4"/>
<evidence type="ECO:0000313" key="2">
    <source>
        <dbReference type="Proteomes" id="UP000013280"/>
    </source>
</evidence>
<sequence precursor="true">MATTTATATIVKANFSGSTTKGAVSVAGLNVGDVLVRCVPDGFTDGFESVVSASGQIQQNANLDWSSVQFTAYFLRGV</sequence>
<gene>
    <name evidence="1" type="ORF">OR214_02486</name>
</gene>
<dbReference type="EMBL" id="APMQ01000006">
    <property type="protein sequence ID" value="ENZ77485.1"/>
    <property type="molecule type" value="Genomic_DNA"/>
</dbReference>